<evidence type="ECO:0000256" key="1">
    <source>
        <dbReference type="ARBA" id="ARBA00004651"/>
    </source>
</evidence>
<feature type="transmembrane region" description="Helical" evidence="6">
    <location>
        <begin position="84"/>
        <end position="104"/>
    </location>
</feature>
<dbReference type="PANTHER" id="PTHR30482:SF18">
    <property type="entry name" value="BRANCHED AMINO ACID TRANSPORT SYSTEM PERMEASE"/>
    <property type="match status" value="1"/>
</dbReference>
<keyword evidence="2" id="KW-1003">Cell membrane</keyword>
<feature type="transmembrane region" description="Helical" evidence="6">
    <location>
        <begin position="55"/>
        <end position="77"/>
    </location>
</feature>
<evidence type="ECO:0000256" key="6">
    <source>
        <dbReference type="SAM" id="Phobius"/>
    </source>
</evidence>
<dbReference type="InterPro" id="IPR001851">
    <property type="entry name" value="ABC_transp_permease"/>
</dbReference>
<dbReference type="Pfam" id="PF02653">
    <property type="entry name" value="BPD_transp_2"/>
    <property type="match status" value="1"/>
</dbReference>
<keyword evidence="8" id="KW-1185">Reference proteome</keyword>
<feature type="transmembrane region" description="Helical" evidence="6">
    <location>
        <begin position="216"/>
        <end position="242"/>
    </location>
</feature>
<feature type="transmembrane region" description="Helical" evidence="6">
    <location>
        <begin position="262"/>
        <end position="283"/>
    </location>
</feature>
<keyword evidence="4 6" id="KW-1133">Transmembrane helix</keyword>
<proteinExistence type="predicted"/>
<dbReference type="InterPro" id="IPR043428">
    <property type="entry name" value="LivM-like"/>
</dbReference>
<evidence type="ECO:0000256" key="5">
    <source>
        <dbReference type="ARBA" id="ARBA00023136"/>
    </source>
</evidence>
<keyword evidence="3 6" id="KW-0812">Transmembrane</keyword>
<organism evidence="7 8">
    <name type="scientific">Actinomadura graeca</name>
    <dbReference type="NCBI Taxonomy" id="2750812"/>
    <lineage>
        <taxon>Bacteria</taxon>
        <taxon>Bacillati</taxon>
        <taxon>Actinomycetota</taxon>
        <taxon>Actinomycetes</taxon>
        <taxon>Streptosporangiales</taxon>
        <taxon>Thermomonosporaceae</taxon>
        <taxon>Actinomadura</taxon>
    </lineage>
</organism>
<gene>
    <name evidence="7" type="ORF">AGRA3207_002693</name>
</gene>
<feature type="transmembrane region" description="Helical" evidence="6">
    <location>
        <begin position="124"/>
        <end position="144"/>
    </location>
</feature>
<evidence type="ECO:0000313" key="7">
    <source>
        <dbReference type="EMBL" id="QXJ21798.1"/>
    </source>
</evidence>
<keyword evidence="5 6" id="KW-0472">Membrane</keyword>
<evidence type="ECO:0000256" key="2">
    <source>
        <dbReference type="ARBA" id="ARBA00022475"/>
    </source>
</evidence>
<name>A0ABX8QT36_9ACTN</name>
<dbReference type="PANTHER" id="PTHR30482">
    <property type="entry name" value="HIGH-AFFINITY BRANCHED-CHAIN AMINO ACID TRANSPORT SYSTEM PERMEASE"/>
    <property type="match status" value="1"/>
</dbReference>
<evidence type="ECO:0000256" key="3">
    <source>
        <dbReference type="ARBA" id="ARBA00022692"/>
    </source>
</evidence>
<evidence type="ECO:0000256" key="4">
    <source>
        <dbReference type="ARBA" id="ARBA00022989"/>
    </source>
</evidence>
<comment type="subcellular location">
    <subcellularLocation>
        <location evidence="1">Cell membrane</location>
        <topology evidence="1">Multi-pass membrane protein</topology>
    </subcellularLocation>
</comment>
<dbReference type="EMBL" id="CP059572">
    <property type="protein sequence ID" value="QXJ21798.1"/>
    <property type="molecule type" value="Genomic_DNA"/>
</dbReference>
<dbReference type="RefSeq" id="WP_231334974.1">
    <property type="nucleotide sequence ID" value="NZ_CP059572.1"/>
</dbReference>
<feature type="transmembrane region" description="Helical" evidence="6">
    <location>
        <begin position="182"/>
        <end position="204"/>
    </location>
</feature>
<evidence type="ECO:0000313" key="8">
    <source>
        <dbReference type="Proteomes" id="UP001049518"/>
    </source>
</evidence>
<dbReference type="Proteomes" id="UP001049518">
    <property type="component" value="Chromosome"/>
</dbReference>
<accession>A0ABX8QT36</accession>
<protein>
    <submittedName>
        <fullName evidence="7">Branched-chain amino acid ABC transporter permease</fullName>
    </submittedName>
</protein>
<reference evidence="7" key="1">
    <citation type="submission" date="2020-07" db="EMBL/GenBank/DDBJ databases">
        <authorList>
            <person name="Tarantini F.S."/>
            <person name="Hong K.W."/>
            <person name="Chan K.G."/>
        </authorList>
    </citation>
    <scope>NUCLEOTIDE SEQUENCE</scope>
    <source>
        <strain evidence="7">32-07</strain>
    </source>
</reference>
<sequence length="311" mass="31733">MTLSTLVLALLAASVAVGLSLLMGYAGQVSLGQASFYMIGGYTAALMATNSLPTWLGLLAAPAAAAVAAALLGVPLLRLRGHQLAFATLAVQLILLNLAGQQSWTGGDIGLQAIPQLTVAGYEFSGDVPYACLALVTLIVVALVSRNIIASRPGRGLRALATSEVAASSSGVPVAAYKLAVFSLSAAFAGLAGGIYAFYIGYVSPTSFPVLLSIEYVVMVVVGGTGSIWGATAGAVAITVLLQVLNDLGAREGMPATAPTVLSYGLFGTLLMAMMLFAPRGLVPTTVALWRRRTNQAAPPTPKPAQIPTET</sequence>
<dbReference type="CDD" id="cd06581">
    <property type="entry name" value="TM_PBP1_LivM_like"/>
    <property type="match status" value="1"/>
</dbReference>